<evidence type="ECO:0000256" key="6">
    <source>
        <dbReference type="ARBA" id="ARBA00022723"/>
    </source>
</evidence>
<evidence type="ECO:0000256" key="1">
    <source>
        <dbReference type="ARBA" id="ARBA00001946"/>
    </source>
</evidence>
<keyword evidence="8" id="KW-0418">Kinase</keyword>
<keyword evidence="10" id="KW-0460">Magnesium</keyword>
<dbReference type="Gene3D" id="3.30.200.20">
    <property type="entry name" value="Phosphorylase Kinase, domain 1"/>
    <property type="match status" value="1"/>
</dbReference>
<dbReference type="GO" id="GO:0004674">
    <property type="term" value="F:protein serine/threonine kinase activity"/>
    <property type="evidence" value="ECO:0007669"/>
    <property type="project" value="UniProtKB-KW"/>
</dbReference>
<dbReference type="InterPro" id="IPR000719">
    <property type="entry name" value="Prot_kinase_dom"/>
</dbReference>
<evidence type="ECO:0000256" key="11">
    <source>
        <dbReference type="ARBA" id="ARBA00047899"/>
    </source>
</evidence>
<reference evidence="16 17" key="1">
    <citation type="submission" date="2016-11" db="EMBL/GenBank/DDBJ databases">
        <title>The macronuclear genome of Stentor coeruleus: a giant cell with tiny introns.</title>
        <authorList>
            <person name="Slabodnick M."/>
            <person name="Ruby J.G."/>
            <person name="Reiff S.B."/>
            <person name="Swart E.C."/>
            <person name="Gosai S."/>
            <person name="Prabakaran S."/>
            <person name="Witkowska E."/>
            <person name="Larue G.E."/>
            <person name="Fisher S."/>
            <person name="Freeman R.M."/>
            <person name="Gunawardena J."/>
            <person name="Chu W."/>
            <person name="Stover N.A."/>
            <person name="Gregory B.D."/>
            <person name="Nowacki M."/>
            <person name="Derisi J."/>
            <person name="Roy S.W."/>
            <person name="Marshall W.F."/>
            <person name="Sood P."/>
        </authorList>
    </citation>
    <scope>NUCLEOTIDE SEQUENCE [LARGE SCALE GENOMIC DNA]</scope>
    <source>
        <strain evidence="16">WM001</strain>
    </source>
</reference>
<dbReference type="PANTHER" id="PTHR44899:SF3">
    <property type="entry name" value="SERINE_THREONINE-PROTEIN KINASE NEK1"/>
    <property type="match status" value="1"/>
</dbReference>
<comment type="cofactor">
    <cofactor evidence="1">
        <name>Mg(2+)</name>
        <dbReference type="ChEBI" id="CHEBI:18420"/>
    </cofactor>
</comment>
<evidence type="ECO:0000313" key="16">
    <source>
        <dbReference type="EMBL" id="OMJ72811.1"/>
    </source>
</evidence>
<keyword evidence="9 13" id="KW-0067">ATP-binding</keyword>
<dbReference type="PROSITE" id="PS00107">
    <property type="entry name" value="PROTEIN_KINASE_ATP"/>
    <property type="match status" value="1"/>
</dbReference>
<feature type="coiled-coil region" evidence="14">
    <location>
        <begin position="354"/>
        <end position="423"/>
    </location>
</feature>
<keyword evidence="14" id="KW-0175">Coiled coil</keyword>
<gene>
    <name evidence="16" type="ORF">SteCoe_28644</name>
</gene>
<dbReference type="PROSITE" id="PS50011">
    <property type="entry name" value="PROTEIN_KINASE_DOM"/>
    <property type="match status" value="1"/>
</dbReference>
<dbReference type="EC" id="2.7.11.1" evidence="3"/>
<dbReference type="OrthoDB" id="248923at2759"/>
<dbReference type="GO" id="GO:0046872">
    <property type="term" value="F:metal ion binding"/>
    <property type="evidence" value="ECO:0007669"/>
    <property type="project" value="UniProtKB-KW"/>
</dbReference>
<evidence type="ECO:0000256" key="3">
    <source>
        <dbReference type="ARBA" id="ARBA00012513"/>
    </source>
</evidence>
<dbReference type="PROSITE" id="PS00108">
    <property type="entry name" value="PROTEIN_KINASE_ST"/>
    <property type="match status" value="1"/>
</dbReference>
<dbReference type="Proteomes" id="UP000187209">
    <property type="component" value="Unassembled WGS sequence"/>
</dbReference>
<name>A0A1R2B7R6_9CILI</name>
<evidence type="ECO:0000313" key="17">
    <source>
        <dbReference type="Proteomes" id="UP000187209"/>
    </source>
</evidence>
<comment type="catalytic activity">
    <reaction evidence="12">
        <text>L-seryl-[protein] + ATP = O-phospho-L-seryl-[protein] + ADP + H(+)</text>
        <dbReference type="Rhea" id="RHEA:17989"/>
        <dbReference type="Rhea" id="RHEA-COMP:9863"/>
        <dbReference type="Rhea" id="RHEA-COMP:11604"/>
        <dbReference type="ChEBI" id="CHEBI:15378"/>
        <dbReference type="ChEBI" id="CHEBI:29999"/>
        <dbReference type="ChEBI" id="CHEBI:30616"/>
        <dbReference type="ChEBI" id="CHEBI:83421"/>
        <dbReference type="ChEBI" id="CHEBI:456216"/>
        <dbReference type="EC" id="2.7.11.1"/>
    </reaction>
</comment>
<comment type="caution">
    <text evidence="16">The sequence shown here is derived from an EMBL/GenBank/DDBJ whole genome shotgun (WGS) entry which is preliminary data.</text>
</comment>
<dbReference type="CDD" id="cd08215">
    <property type="entry name" value="STKc_Nek"/>
    <property type="match status" value="1"/>
</dbReference>
<comment type="catalytic activity">
    <reaction evidence="11">
        <text>L-threonyl-[protein] + ATP = O-phospho-L-threonyl-[protein] + ADP + H(+)</text>
        <dbReference type="Rhea" id="RHEA:46608"/>
        <dbReference type="Rhea" id="RHEA-COMP:11060"/>
        <dbReference type="Rhea" id="RHEA-COMP:11605"/>
        <dbReference type="ChEBI" id="CHEBI:15378"/>
        <dbReference type="ChEBI" id="CHEBI:30013"/>
        <dbReference type="ChEBI" id="CHEBI:30616"/>
        <dbReference type="ChEBI" id="CHEBI:61977"/>
        <dbReference type="ChEBI" id="CHEBI:456216"/>
        <dbReference type="EC" id="2.7.11.1"/>
    </reaction>
</comment>
<dbReference type="EMBL" id="MPUH01000871">
    <property type="protein sequence ID" value="OMJ72811.1"/>
    <property type="molecule type" value="Genomic_DNA"/>
</dbReference>
<keyword evidence="6" id="KW-0479">Metal-binding</keyword>
<dbReference type="Pfam" id="PF00069">
    <property type="entry name" value="Pkinase"/>
    <property type="match status" value="1"/>
</dbReference>
<dbReference type="PANTHER" id="PTHR44899">
    <property type="entry name" value="CAMK FAMILY PROTEIN KINASE"/>
    <property type="match status" value="1"/>
</dbReference>
<dbReference type="Gene3D" id="1.10.510.10">
    <property type="entry name" value="Transferase(Phosphotransferase) domain 1"/>
    <property type="match status" value="1"/>
</dbReference>
<dbReference type="InterPro" id="IPR011009">
    <property type="entry name" value="Kinase-like_dom_sf"/>
</dbReference>
<organism evidence="16 17">
    <name type="scientific">Stentor coeruleus</name>
    <dbReference type="NCBI Taxonomy" id="5963"/>
    <lineage>
        <taxon>Eukaryota</taxon>
        <taxon>Sar</taxon>
        <taxon>Alveolata</taxon>
        <taxon>Ciliophora</taxon>
        <taxon>Postciliodesmatophora</taxon>
        <taxon>Heterotrichea</taxon>
        <taxon>Heterotrichida</taxon>
        <taxon>Stentoridae</taxon>
        <taxon>Stentor</taxon>
    </lineage>
</organism>
<evidence type="ECO:0000256" key="7">
    <source>
        <dbReference type="ARBA" id="ARBA00022741"/>
    </source>
</evidence>
<keyword evidence="5" id="KW-0808">Transferase</keyword>
<evidence type="ECO:0000256" key="8">
    <source>
        <dbReference type="ARBA" id="ARBA00022777"/>
    </source>
</evidence>
<accession>A0A1R2B7R6</accession>
<keyword evidence="4" id="KW-0723">Serine/threonine-protein kinase</keyword>
<evidence type="ECO:0000256" key="13">
    <source>
        <dbReference type="PROSITE-ProRule" id="PRU10141"/>
    </source>
</evidence>
<evidence type="ECO:0000259" key="15">
    <source>
        <dbReference type="PROSITE" id="PS50011"/>
    </source>
</evidence>
<evidence type="ECO:0000256" key="14">
    <source>
        <dbReference type="SAM" id="Coils"/>
    </source>
</evidence>
<feature type="binding site" evidence="13">
    <location>
        <position position="33"/>
    </location>
    <ligand>
        <name>ATP</name>
        <dbReference type="ChEBI" id="CHEBI:30616"/>
    </ligand>
</feature>
<evidence type="ECO:0000256" key="4">
    <source>
        <dbReference type="ARBA" id="ARBA00022527"/>
    </source>
</evidence>
<dbReference type="AlphaFoldDB" id="A0A1R2B7R6"/>
<dbReference type="FunFam" id="3.30.200.20:FF:000097">
    <property type="entry name" value="Probable serine/threonine-protein kinase nek1"/>
    <property type="match status" value="1"/>
</dbReference>
<feature type="domain" description="Protein kinase" evidence="15">
    <location>
        <begin position="4"/>
        <end position="259"/>
    </location>
</feature>
<evidence type="ECO:0000256" key="2">
    <source>
        <dbReference type="ARBA" id="ARBA00010886"/>
    </source>
</evidence>
<protein>
    <recommendedName>
        <fullName evidence="3">non-specific serine/threonine protein kinase</fullName>
        <ecNumber evidence="3">2.7.11.1</ecNumber>
    </recommendedName>
</protein>
<keyword evidence="7 13" id="KW-0547">Nucleotide-binding</keyword>
<comment type="similarity">
    <text evidence="2">Belongs to the protein kinase superfamily. NEK Ser/Thr protein kinase family. NIMA subfamily.</text>
</comment>
<dbReference type="InterPro" id="IPR017441">
    <property type="entry name" value="Protein_kinase_ATP_BS"/>
</dbReference>
<dbReference type="SMART" id="SM00220">
    <property type="entry name" value="S_TKc"/>
    <property type="match status" value="1"/>
</dbReference>
<dbReference type="FunFam" id="1.10.510.10:FF:000172">
    <property type="entry name" value="serine/threonine-protein kinase Nek1 isoform X1"/>
    <property type="match status" value="1"/>
</dbReference>
<dbReference type="InterPro" id="IPR008271">
    <property type="entry name" value="Ser/Thr_kinase_AS"/>
</dbReference>
<evidence type="ECO:0000256" key="5">
    <source>
        <dbReference type="ARBA" id="ARBA00022679"/>
    </source>
</evidence>
<evidence type="ECO:0000256" key="12">
    <source>
        <dbReference type="ARBA" id="ARBA00048679"/>
    </source>
</evidence>
<sequence length="561" mass="64316">MEELQEIQLLGSGAFGKCYLCIDPQSNVKVVVKQIDISTMSLEEKKEAYREVKVMAAFDHPNIIHFRDVYTTTNGKLNIVMDYADGGDLAAKIKAQKGKFFSEATVLHIFVQLCLSLKHVHDRKILHRDIKAQNVFLMQNGIVKLGDFGIAKVLTSTIDNAKTMVGTPYYLSPEIVDNKPYNFKSDVWSLGVLLYELCTLKPPFDASSFHFLALKIVRGAYPPLPPHFSRDLKSLVSQMLSIDPNKRPSISQILKMPFVNKRIQNLLTESIKQKEFSHTILHNQQFVEHEDDRPQGRMAGDRVRVVEEKSKVADEKPKVPEEKAKVLEESKLKPKTKTLEKSKKKDKTKKIKEKTLTKEEKDKAREEKAKKREEDRLKMIEDIKSKKKQKQGGATNVQWIGTLKEQEKLIEKLQEACNDNEVLDESDLFTYSVDTDEMIVKEDVIKNIPESPQIRSVNETSQSHLVNETPSVNQIEVLDRSTHTRMELLRLFLEDKLGIDAFVTSYNLLKHFIGDSEAKWDYENIYQRIKGVMTVEHAKQYLPLIHTLIFMEGESDSINLG</sequence>
<keyword evidence="17" id="KW-1185">Reference proteome</keyword>
<evidence type="ECO:0000256" key="9">
    <source>
        <dbReference type="ARBA" id="ARBA00022840"/>
    </source>
</evidence>
<dbReference type="SUPFAM" id="SSF56112">
    <property type="entry name" value="Protein kinase-like (PK-like)"/>
    <property type="match status" value="1"/>
</dbReference>
<evidence type="ECO:0000256" key="10">
    <source>
        <dbReference type="ARBA" id="ARBA00022842"/>
    </source>
</evidence>
<dbReference type="GO" id="GO:0005524">
    <property type="term" value="F:ATP binding"/>
    <property type="evidence" value="ECO:0007669"/>
    <property type="project" value="UniProtKB-UniRule"/>
</dbReference>
<proteinExistence type="inferred from homology"/>
<dbReference type="InterPro" id="IPR051131">
    <property type="entry name" value="NEK_Ser/Thr_kinase_NIMA"/>
</dbReference>